<dbReference type="OrthoDB" id="5430812at2759"/>
<keyword evidence="5" id="KW-1185">Reference proteome</keyword>
<evidence type="ECO:0000256" key="2">
    <source>
        <dbReference type="SAM" id="MobiDB-lite"/>
    </source>
</evidence>
<name>A0A4V5NHU0_9PEZI</name>
<dbReference type="STRING" id="329884.A0A4V5NHU0"/>
<dbReference type="GO" id="GO:0050897">
    <property type="term" value="F:cobalt ion binding"/>
    <property type="evidence" value="ECO:0007669"/>
    <property type="project" value="TreeGrafter"/>
</dbReference>
<feature type="compositionally biased region" description="Polar residues" evidence="2">
    <location>
        <begin position="373"/>
        <end position="383"/>
    </location>
</feature>
<dbReference type="AlphaFoldDB" id="A0A4V5NHU0"/>
<keyword evidence="3" id="KW-0472">Membrane</keyword>
<protein>
    <recommendedName>
        <fullName evidence="6">ADP-ribosylation factor</fullName>
    </recommendedName>
</protein>
<comment type="caution">
    <text evidence="4">The sequence shown here is derived from an EMBL/GenBank/DDBJ whole genome shotgun (WGS) entry which is preliminary data.</text>
</comment>
<dbReference type="GO" id="GO:0015087">
    <property type="term" value="F:cobalt ion transmembrane transporter activity"/>
    <property type="evidence" value="ECO:0007669"/>
    <property type="project" value="TreeGrafter"/>
</dbReference>
<keyword evidence="3" id="KW-0812">Transmembrane</keyword>
<feature type="region of interest" description="Disordered" evidence="2">
    <location>
        <begin position="126"/>
        <end position="163"/>
    </location>
</feature>
<evidence type="ECO:0000256" key="3">
    <source>
        <dbReference type="SAM" id="Phobius"/>
    </source>
</evidence>
<dbReference type="GO" id="GO:0015095">
    <property type="term" value="F:magnesium ion transmembrane transporter activity"/>
    <property type="evidence" value="ECO:0007669"/>
    <property type="project" value="TreeGrafter"/>
</dbReference>
<evidence type="ECO:0008006" key="6">
    <source>
        <dbReference type="Google" id="ProtNLM"/>
    </source>
</evidence>
<feature type="transmembrane region" description="Helical" evidence="3">
    <location>
        <begin position="468"/>
        <end position="491"/>
    </location>
</feature>
<keyword evidence="3" id="KW-1133">Transmembrane helix</keyword>
<evidence type="ECO:0000313" key="4">
    <source>
        <dbReference type="EMBL" id="TKA80439.1"/>
    </source>
</evidence>
<dbReference type="SUPFAM" id="SSF143865">
    <property type="entry name" value="CorA soluble domain-like"/>
    <property type="match status" value="1"/>
</dbReference>
<proteinExistence type="predicted"/>
<dbReference type="EMBL" id="NAJQ01000070">
    <property type="protein sequence ID" value="TKA80439.1"/>
    <property type="molecule type" value="Genomic_DNA"/>
</dbReference>
<dbReference type="PANTHER" id="PTHR46494">
    <property type="entry name" value="CORA FAMILY METAL ION TRANSPORTER (EUROFUNG)"/>
    <property type="match status" value="1"/>
</dbReference>
<dbReference type="GO" id="GO:0005886">
    <property type="term" value="C:plasma membrane"/>
    <property type="evidence" value="ECO:0007669"/>
    <property type="project" value="UniProtKB-SubCell"/>
</dbReference>
<gene>
    <name evidence="4" type="ORF">B0A55_03385</name>
</gene>
<evidence type="ECO:0000256" key="1">
    <source>
        <dbReference type="ARBA" id="ARBA00004651"/>
    </source>
</evidence>
<dbReference type="GO" id="GO:0000287">
    <property type="term" value="F:magnesium ion binding"/>
    <property type="evidence" value="ECO:0007669"/>
    <property type="project" value="TreeGrafter"/>
</dbReference>
<sequence>MEQPIESACAAAETSMLSYYDSFDDPSITNGFGDLDSPANLDDLMQRIQSSVSRSFVLDFNDNAAYAAFDLPTASLGRLLSTERPDTPSARWINIWYPYYQRPLLSLLAKQYDFSPRLLGLMCSDPRVQRGPPPRSHAKAKGKAARHAWSAHSPTPSEVEKGSDELSVLSSASASNHDSVAGGNLYRIVDDTWHYTTVDFGWSYVCIGYNSLYVLCEDNTVISINEDPFPYAEGRLDELQQRILQETQRNLVNVFRSLSRVDEAARMAHNPMTLLPLRTRLGDTPEETAHHEPDTPGLLLYYLFENFHNSYTLVTRKESRYGVELNELRAQMFAKPELCHIDRLDSIGKELGVLGRHYQSYMRIIDRILEPQTATPAPTQSSRNLDERSEQASLRTIRPLPTEKQETPLGVSLTSAARVRFQRLKDLIDLYALSEVDEYTKQKNALVALNFNLIALQESLAMERLTKVALLITKATILFLPVSLMSAYFGVDLGGAGYTVREYWVTFAVVLVCSWIAFFVFGVVSGSVQTVDFFVGLWAGLRRIWER</sequence>
<comment type="subcellular location">
    <subcellularLocation>
        <location evidence="1">Cell membrane</location>
        <topology evidence="1">Multi-pass membrane protein</topology>
    </subcellularLocation>
</comment>
<feature type="compositionally biased region" description="Basic residues" evidence="2">
    <location>
        <begin position="136"/>
        <end position="146"/>
    </location>
</feature>
<feature type="region of interest" description="Disordered" evidence="2">
    <location>
        <begin position="373"/>
        <end position="392"/>
    </location>
</feature>
<evidence type="ECO:0000313" key="5">
    <source>
        <dbReference type="Proteomes" id="UP000309340"/>
    </source>
</evidence>
<feature type="transmembrane region" description="Helical" evidence="3">
    <location>
        <begin position="503"/>
        <end position="524"/>
    </location>
</feature>
<dbReference type="PANTHER" id="PTHR46494:SF1">
    <property type="entry name" value="CORA FAMILY METAL ION TRANSPORTER (EUROFUNG)"/>
    <property type="match status" value="1"/>
</dbReference>
<organism evidence="4 5">
    <name type="scientific">Friedmanniomyces simplex</name>
    <dbReference type="NCBI Taxonomy" id="329884"/>
    <lineage>
        <taxon>Eukaryota</taxon>
        <taxon>Fungi</taxon>
        <taxon>Dikarya</taxon>
        <taxon>Ascomycota</taxon>
        <taxon>Pezizomycotina</taxon>
        <taxon>Dothideomycetes</taxon>
        <taxon>Dothideomycetidae</taxon>
        <taxon>Mycosphaerellales</taxon>
        <taxon>Teratosphaeriaceae</taxon>
        <taxon>Friedmanniomyces</taxon>
    </lineage>
</organism>
<accession>A0A4V5NHU0</accession>
<dbReference type="Proteomes" id="UP000309340">
    <property type="component" value="Unassembled WGS sequence"/>
</dbReference>
<dbReference type="InterPro" id="IPR045861">
    <property type="entry name" value="CorA_cytoplasmic_dom"/>
</dbReference>
<reference evidence="4 5" key="1">
    <citation type="submission" date="2017-03" db="EMBL/GenBank/DDBJ databases">
        <title>Genomes of endolithic fungi from Antarctica.</title>
        <authorList>
            <person name="Coleine C."/>
            <person name="Masonjones S."/>
            <person name="Stajich J.E."/>
        </authorList>
    </citation>
    <scope>NUCLEOTIDE SEQUENCE [LARGE SCALE GENOMIC DNA]</scope>
    <source>
        <strain evidence="4 5">CCFEE 5184</strain>
    </source>
</reference>